<reference evidence="2 3" key="1">
    <citation type="submission" date="2024-02" db="EMBL/GenBank/DDBJ databases">
        <title>Comparative Genomic Analysis of Flavobacterium Species Causing Columnaris Disease of Freshwater Fish in Thailand: Insights into Virulence and Resistance Mechanisms.</title>
        <authorList>
            <person name="Nguyen D."/>
            <person name="Chokmangmeepisarn P."/>
            <person name="Khianchaikhan K."/>
            <person name="Morishita M."/>
            <person name="Bunnoy A."/>
            <person name="Rodkhum C."/>
        </authorList>
    </citation>
    <scope>NUCLEOTIDE SEQUENCE [LARGE SCALE GENOMIC DNA]</scope>
    <source>
        <strain evidence="2 3">CNRT2201</strain>
    </source>
</reference>
<dbReference type="RefSeq" id="WP_088399618.1">
    <property type="nucleotide sequence ID" value="NZ_CP067377.1"/>
</dbReference>
<sequence>MIRILLSTFTLILISCNTMKKDEKIIYIGPETKPCHAGMMETQCLQVKWTKNQKEWEHFYDSIKGFKFERGNEYELIIKEEKIKNAPADGANVKYSLVKEINKRRASN</sequence>
<dbReference type="EMBL" id="JAZGZP010000017">
    <property type="protein sequence ID" value="MFK7001542.1"/>
    <property type="molecule type" value="Genomic_DNA"/>
</dbReference>
<dbReference type="PROSITE" id="PS51257">
    <property type="entry name" value="PROKAR_LIPOPROTEIN"/>
    <property type="match status" value="1"/>
</dbReference>
<proteinExistence type="predicted"/>
<evidence type="ECO:0000259" key="1">
    <source>
        <dbReference type="Pfam" id="PF14302"/>
    </source>
</evidence>
<evidence type="ECO:0000313" key="3">
    <source>
        <dbReference type="Proteomes" id="UP001621706"/>
    </source>
</evidence>
<evidence type="ECO:0000313" key="2">
    <source>
        <dbReference type="EMBL" id="MFK7001542.1"/>
    </source>
</evidence>
<keyword evidence="3" id="KW-1185">Reference proteome</keyword>
<protein>
    <submittedName>
        <fullName evidence="2">DUF4377 domain-containing protein</fullName>
    </submittedName>
</protein>
<dbReference type="Pfam" id="PF14302">
    <property type="entry name" value="DUF4377"/>
    <property type="match status" value="1"/>
</dbReference>
<dbReference type="InterPro" id="IPR025485">
    <property type="entry name" value="DUF4377"/>
</dbReference>
<dbReference type="GeneID" id="96799715"/>
<name>A0ABW8PAF4_9FLAO</name>
<dbReference type="Proteomes" id="UP001621706">
    <property type="component" value="Unassembled WGS sequence"/>
</dbReference>
<comment type="caution">
    <text evidence="2">The sequence shown here is derived from an EMBL/GenBank/DDBJ whole genome shotgun (WGS) entry which is preliminary data.</text>
</comment>
<gene>
    <name evidence="2" type="ORF">V3I07_11625</name>
</gene>
<organism evidence="2 3">
    <name type="scientific">Flavobacterium oreochromis</name>
    <dbReference type="NCBI Taxonomy" id="2906078"/>
    <lineage>
        <taxon>Bacteria</taxon>
        <taxon>Pseudomonadati</taxon>
        <taxon>Bacteroidota</taxon>
        <taxon>Flavobacteriia</taxon>
        <taxon>Flavobacteriales</taxon>
        <taxon>Flavobacteriaceae</taxon>
        <taxon>Flavobacterium</taxon>
    </lineage>
</organism>
<accession>A0ABW8PAF4</accession>
<feature type="domain" description="DUF4377" evidence="1">
    <location>
        <begin position="27"/>
        <end position="103"/>
    </location>
</feature>